<dbReference type="GO" id="GO:0004553">
    <property type="term" value="F:hydrolase activity, hydrolyzing O-glycosyl compounds"/>
    <property type="evidence" value="ECO:0007669"/>
    <property type="project" value="UniProtKB-ARBA"/>
</dbReference>
<dbReference type="InterPro" id="IPR008979">
    <property type="entry name" value="Galactose-bd-like_sf"/>
</dbReference>
<dbReference type="Proteomes" id="UP000199072">
    <property type="component" value="Unassembled WGS sequence"/>
</dbReference>
<protein>
    <submittedName>
        <fullName evidence="5">Alpha-L-rhamnosidase</fullName>
    </submittedName>
</protein>
<dbReference type="AlphaFoldDB" id="A0A1G7E2E7"/>
<dbReference type="OrthoDB" id="9761519at2"/>
<reference evidence="5 6" key="1">
    <citation type="submission" date="2016-10" db="EMBL/GenBank/DDBJ databases">
        <authorList>
            <person name="de Groot N.N."/>
        </authorList>
    </citation>
    <scope>NUCLEOTIDE SEQUENCE [LARGE SCALE GENOMIC DNA]</scope>
    <source>
        <strain evidence="5 6">47C3B</strain>
    </source>
</reference>
<evidence type="ECO:0000256" key="1">
    <source>
        <dbReference type="ARBA" id="ARBA00022729"/>
    </source>
</evidence>
<keyword evidence="6" id="KW-1185">Reference proteome</keyword>
<dbReference type="NCBIfam" id="NF045579">
    <property type="entry name" value="rhamnoside_JR"/>
    <property type="match status" value="1"/>
</dbReference>
<feature type="signal peptide" evidence="3">
    <location>
        <begin position="1"/>
        <end position="23"/>
    </location>
</feature>
<organism evidence="5 6">
    <name type="scientific">Mucilaginibacter pineti</name>
    <dbReference type="NCBI Taxonomy" id="1391627"/>
    <lineage>
        <taxon>Bacteria</taxon>
        <taxon>Pseudomonadati</taxon>
        <taxon>Bacteroidota</taxon>
        <taxon>Sphingobacteriia</taxon>
        <taxon>Sphingobacteriales</taxon>
        <taxon>Sphingobacteriaceae</taxon>
        <taxon>Mucilaginibacter</taxon>
    </lineage>
</organism>
<dbReference type="Pfam" id="PF17132">
    <property type="entry name" value="Glyco_hydro_106"/>
    <property type="match status" value="1"/>
</dbReference>
<dbReference type="Pfam" id="PF22666">
    <property type="entry name" value="Glyco_hydro_2_N2"/>
    <property type="match status" value="1"/>
</dbReference>
<name>A0A1G7E2E7_9SPHI</name>
<dbReference type="EMBL" id="FNAI01000007">
    <property type="protein sequence ID" value="SDE57887.1"/>
    <property type="molecule type" value="Genomic_DNA"/>
</dbReference>
<dbReference type="Gene3D" id="2.60.120.260">
    <property type="entry name" value="Galactose-binding domain-like"/>
    <property type="match status" value="1"/>
</dbReference>
<evidence type="ECO:0000256" key="3">
    <source>
        <dbReference type="SAM" id="SignalP"/>
    </source>
</evidence>
<feature type="chain" id="PRO_5011660663" evidence="3">
    <location>
        <begin position="24"/>
        <end position="1083"/>
    </location>
</feature>
<accession>A0A1G7E2E7</accession>
<dbReference type="PANTHER" id="PTHR43817:SF1">
    <property type="entry name" value="HYDROLASE, FAMILY 43, PUTATIVE (AFU_ORTHOLOGUE AFUA_3G01660)-RELATED"/>
    <property type="match status" value="1"/>
</dbReference>
<keyword evidence="1 3" id="KW-0732">Signal</keyword>
<dbReference type="RefSeq" id="WP_091150664.1">
    <property type="nucleotide sequence ID" value="NZ_FNAI01000007.1"/>
</dbReference>
<dbReference type="InterPro" id="IPR054593">
    <property type="entry name" value="Beta-mannosidase-like_N2"/>
</dbReference>
<sequence length="1083" mass="119801">MSLLRNTCLYLLLFCFVINGVKAQNSTADRTQIPTDLKALETGFITGADTIQTSVYWYWLSGNVSKEGVIKDLEAMKKVGINRAFIGDIGLNDVPYGKVKFLSDEWWDILHTALKTATRLNIKIGMFNGPGWSQSGGPWVKPEQTMRYLTSSQVMVKGPLLYNKQLAKPQANFQDVKVLAYPVPADYDADISLLKPSFSSEPVIDSLSNLMDNNLATGIHLKQGQKFSLDINTQKPYTVRSVTVSTLHQAVYMEGDIQAKINNAYVTVKHFVIDRRSPAGNFGFLSWAKSVIAIPATTSASFRILLTNVSSNSGISELKLSSTAMVENIMEKTLAKAWQTEDLIWNAYLWDAQPNEASSYVIDPAKVVDVSKYMAADGTLNWKIPAGNWIIERTGMTPTNVHNAPATPEATGFETDKMSKAHIAEHFENYLGQVLKRIPAEDRKTFTVVVADSYETGSQNWTDLLIPEFKEKYNYDPTPFIPVLQGKVVGSAQSSDRFLWDLRRLIADDAAFNYVGGLREVSHKHGLTTWLEPYGYFGFPAEFLQYGGQSDEVAGEFWFDGRLGTLENKAASSAAHIYGKVKVSAESFTSAGVAWRATPANLKARGDRFFTDGINNTLLHVFIHQPDDEPKPGVSAWFGTEFNRGNTWFFDMDIFVKYLKRCNLMLQQGQYVADAAYFIGEDAPKIMGITDPELPKGYSFDYINADIIKGTLTVKNGKLVLPNGISYSILVLPKQKTMRPELLLKIKELVQNGAVILGPKPEFSPSLQGYPQADKQVKSVADELWGNADGVTNKVNHYGKGLVLNGMDMQQALNLVRVMPDFKIATGDAPLFIHRQLKEGSVYFISNQKNEAVNITATFRVAGKQPELWDAVTGITRTLPSFTQTDTTTTLPIKLAANGSTFIVFRNNGTKGDTTKANYPAVEKSIAITTPWTVTFDNKRRGPAKPVVFNTLTDWSLNANDSIKYYSGAALYRNSFPVKKVDKGVNYVIDLGLVKDIAKVTLNGIELGGCWTPPYQVDITKALKPGSNKLEIRVVNTWANRLLGDALLPADQRKTTVVLGPDPRGGLEQSGLLGPVKIDLVKQ</sequence>
<proteinExistence type="predicted"/>
<evidence type="ECO:0000259" key="4">
    <source>
        <dbReference type="Pfam" id="PF22666"/>
    </source>
</evidence>
<evidence type="ECO:0000313" key="6">
    <source>
        <dbReference type="Proteomes" id="UP000199072"/>
    </source>
</evidence>
<dbReference type="SUPFAM" id="SSF49785">
    <property type="entry name" value="Galactose-binding domain-like"/>
    <property type="match status" value="1"/>
</dbReference>
<keyword evidence="2" id="KW-0378">Hydrolase</keyword>
<gene>
    <name evidence="5" type="ORF">SAMN05216464_107240</name>
</gene>
<dbReference type="STRING" id="1391627.SAMN05216464_107240"/>
<evidence type="ECO:0000313" key="5">
    <source>
        <dbReference type="EMBL" id="SDE57887.1"/>
    </source>
</evidence>
<evidence type="ECO:0000256" key="2">
    <source>
        <dbReference type="ARBA" id="ARBA00022801"/>
    </source>
</evidence>
<dbReference type="PANTHER" id="PTHR43817">
    <property type="entry name" value="GLYCOSYL HYDROLASE"/>
    <property type="match status" value="1"/>
</dbReference>
<feature type="domain" description="Beta-mannosidase-like galactose-binding" evidence="4">
    <location>
        <begin position="970"/>
        <end position="1040"/>
    </location>
</feature>